<comment type="caution">
    <text evidence="8">The sequence shown here is derived from an EMBL/GenBank/DDBJ whole genome shotgun (WGS) entry which is preliminary data.</text>
</comment>
<dbReference type="GO" id="GO:0042393">
    <property type="term" value="F:histone binding"/>
    <property type="evidence" value="ECO:0007669"/>
    <property type="project" value="TreeGrafter"/>
</dbReference>
<evidence type="ECO:0000256" key="6">
    <source>
        <dbReference type="SAM" id="MobiDB-lite"/>
    </source>
</evidence>
<evidence type="ECO:0000256" key="5">
    <source>
        <dbReference type="ARBA" id="ARBA00023125"/>
    </source>
</evidence>
<dbReference type="GeneID" id="78778027"/>
<evidence type="ECO:0000256" key="2">
    <source>
        <dbReference type="ARBA" id="ARBA00022741"/>
    </source>
</evidence>
<evidence type="ECO:0000256" key="3">
    <source>
        <dbReference type="ARBA" id="ARBA00022806"/>
    </source>
</evidence>
<dbReference type="PANTHER" id="PTHR45685">
    <property type="entry name" value="HELICASE SRCAP-RELATED"/>
    <property type="match status" value="1"/>
</dbReference>
<sequence length="203" mass="23624">MDETKLFPRLYYFFKTVTQDKGSFKQSKEVKKQLLEKTEHLIKCSLSKRQRYLYDDFISRRSTKNNLKSANLMSVLNMLVQLRKYCGHPNLFEPRPVVAPFVVPNFKLMVLTTYSILRIKTLNFQRFQTFSISTSHCSTSWKECILHEQQVPEVGEFRFNLTTFVMKNPHHARTGEESEDEDVEGNGVNGVHLSNGSASFEPM</sequence>
<evidence type="ECO:0000256" key="4">
    <source>
        <dbReference type="ARBA" id="ARBA00022840"/>
    </source>
</evidence>
<feature type="region of interest" description="Disordered" evidence="6">
    <location>
        <begin position="171"/>
        <end position="203"/>
    </location>
</feature>
<dbReference type="CTD" id="78778027"/>
<feature type="compositionally biased region" description="Polar residues" evidence="6">
    <location>
        <begin position="192"/>
        <end position="203"/>
    </location>
</feature>
<keyword evidence="3" id="KW-0378">Hydrolase</keyword>
<dbReference type="Proteomes" id="UP000483820">
    <property type="component" value="Chromosome X"/>
</dbReference>
<proteinExistence type="predicted"/>
<reference evidence="8 9" key="1">
    <citation type="submission" date="2019-12" db="EMBL/GenBank/DDBJ databases">
        <title>Chromosome-level assembly of the Caenorhabditis remanei genome.</title>
        <authorList>
            <person name="Teterina A.A."/>
            <person name="Willis J.H."/>
            <person name="Phillips P.C."/>
        </authorList>
    </citation>
    <scope>NUCLEOTIDE SEQUENCE [LARGE SCALE GENOMIC DNA]</scope>
    <source>
        <strain evidence="8 9">PX506</strain>
        <tissue evidence="8">Whole organism</tissue>
    </source>
</reference>
<feature type="domain" description="SNF2 N-terminal" evidence="7">
    <location>
        <begin position="27"/>
        <end position="91"/>
    </location>
</feature>
<dbReference type="InterPro" id="IPR000330">
    <property type="entry name" value="SNF2_N"/>
</dbReference>
<organism evidence="8 9">
    <name type="scientific">Caenorhabditis remanei</name>
    <name type="common">Caenorhabditis vulgaris</name>
    <dbReference type="NCBI Taxonomy" id="31234"/>
    <lineage>
        <taxon>Eukaryota</taxon>
        <taxon>Metazoa</taxon>
        <taxon>Ecdysozoa</taxon>
        <taxon>Nematoda</taxon>
        <taxon>Chromadorea</taxon>
        <taxon>Rhabditida</taxon>
        <taxon>Rhabditina</taxon>
        <taxon>Rhabditomorpha</taxon>
        <taxon>Rhabditoidea</taxon>
        <taxon>Rhabditidae</taxon>
        <taxon>Peloderinae</taxon>
        <taxon>Caenorhabditis</taxon>
    </lineage>
</organism>
<dbReference type="AlphaFoldDB" id="A0A6A5G3Y4"/>
<keyword evidence="4" id="KW-0067">ATP-binding</keyword>
<comment type="subcellular location">
    <subcellularLocation>
        <location evidence="1">Nucleus</location>
    </subcellularLocation>
</comment>
<dbReference type="InterPro" id="IPR050520">
    <property type="entry name" value="INO80/SWR1_helicase"/>
</dbReference>
<dbReference type="EMBL" id="WUAV01000006">
    <property type="protein sequence ID" value="KAF1749636.1"/>
    <property type="molecule type" value="Genomic_DNA"/>
</dbReference>
<dbReference type="GO" id="GO:0006338">
    <property type="term" value="P:chromatin remodeling"/>
    <property type="evidence" value="ECO:0007669"/>
    <property type="project" value="TreeGrafter"/>
</dbReference>
<dbReference type="RefSeq" id="XP_053580227.1">
    <property type="nucleotide sequence ID" value="XM_053736661.1"/>
</dbReference>
<keyword evidence="3" id="KW-0347">Helicase</keyword>
<dbReference type="GO" id="GO:0000812">
    <property type="term" value="C:Swr1 complex"/>
    <property type="evidence" value="ECO:0007669"/>
    <property type="project" value="TreeGrafter"/>
</dbReference>
<dbReference type="GO" id="GO:0005524">
    <property type="term" value="F:ATP binding"/>
    <property type="evidence" value="ECO:0007669"/>
    <property type="project" value="UniProtKB-KW"/>
</dbReference>
<accession>A0A6A5G3Y4</accession>
<evidence type="ECO:0000313" key="9">
    <source>
        <dbReference type="Proteomes" id="UP000483820"/>
    </source>
</evidence>
<dbReference type="GO" id="GO:0016887">
    <property type="term" value="F:ATP hydrolysis activity"/>
    <property type="evidence" value="ECO:0007669"/>
    <property type="project" value="TreeGrafter"/>
</dbReference>
<evidence type="ECO:0000259" key="7">
    <source>
        <dbReference type="Pfam" id="PF00176"/>
    </source>
</evidence>
<keyword evidence="2" id="KW-0547">Nucleotide-binding</keyword>
<dbReference type="InterPro" id="IPR027417">
    <property type="entry name" value="P-loop_NTPase"/>
</dbReference>
<dbReference type="Gene3D" id="3.40.50.300">
    <property type="entry name" value="P-loop containing nucleotide triphosphate hydrolases"/>
    <property type="match status" value="1"/>
</dbReference>
<dbReference type="GO" id="GO:0004386">
    <property type="term" value="F:helicase activity"/>
    <property type="evidence" value="ECO:0007669"/>
    <property type="project" value="UniProtKB-KW"/>
</dbReference>
<evidence type="ECO:0000313" key="8">
    <source>
        <dbReference type="EMBL" id="KAF1749636.1"/>
    </source>
</evidence>
<dbReference type="KEGG" id="crq:GCK72_026104"/>
<protein>
    <recommendedName>
        <fullName evidence="7">SNF2 N-terminal domain-containing protein</fullName>
    </recommendedName>
</protein>
<dbReference type="Pfam" id="PF00176">
    <property type="entry name" value="SNF2-rel_dom"/>
    <property type="match status" value="1"/>
</dbReference>
<dbReference type="GO" id="GO:0003677">
    <property type="term" value="F:DNA binding"/>
    <property type="evidence" value="ECO:0007669"/>
    <property type="project" value="UniProtKB-KW"/>
</dbReference>
<evidence type="ECO:0000256" key="1">
    <source>
        <dbReference type="ARBA" id="ARBA00004123"/>
    </source>
</evidence>
<dbReference type="SUPFAM" id="SSF52540">
    <property type="entry name" value="P-loop containing nucleoside triphosphate hydrolases"/>
    <property type="match status" value="1"/>
</dbReference>
<name>A0A6A5G3Y4_CAERE</name>
<dbReference type="PANTHER" id="PTHR45685:SF1">
    <property type="entry name" value="HELICASE SRCAP"/>
    <property type="match status" value="1"/>
</dbReference>
<gene>
    <name evidence="8" type="ORF">GCK72_026104</name>
</gene>
<keyword evidence="5" id="KW-0238">DNA-binding</keyword>